<dbReference type="InterPro" id="IPR001173">
    <property type="entry name" value="Glyco_trans_2-like"/>
</dbReference>
<feature type="domain" description="Glycosyltransferase 2-like" evidence="1">
    <location>
        <begin position="12"/>
        <end position="140"/>
    </location>
</feature>
<comment type="caution">
    <text evidence="2">The sequence shown here is derived from an EMBL/GenBank/DDBJ whole genome shotgun (WGS) entry which is preliminary data.</text>
</comment>
<accession>A0ABW7GGW0</accession>
<dbReference type="EMBL" id="JBIGHX010000002">
    <property type="protein sequence ID" value="MFG6461070.1"/>
    <property type="molecule type" value="Genomic_DNA"/>
</dbReference>
<proteinExistence type="predicted"/>
<evidence type="ECO:0000313" key="3">
    <source>
        <dbReference type="Proteomes" id="UP001606302"/>
    </source>
</evidence>
<reference evidence="2 3" key="1">
    <citation type="submission" date="2024-08" db="EMBL/GenBank/DDBJ databases">
        <authorList>
            <person name="Lu H."/>
        </authorList>
    </citation>
    <scope>NUCLEOTIDE SEQUENCE [LARGE SCALE GENOMIC DNA]</scope>
    <source>
        <strain evidence="2 3">DXS20W</strain>
    </source>
</reference>
<dbReference type="PANTHER" id="PTHR22916">
    <property type="entry name" value="GLYCOSYLTRANSFERASE"/>
    <property type="match status" value="1"/>
</dbReference>
<organism evidence="2 3">
    <name type="scientific">Pelomonas lactea</name>
    <dbReference type="NCBI Taxonomy" id="3299030"/>
    <lineage>
        <taxon>Bacteria</taxon>
        <taxon>Pseudomonadati</taxon>
        <taxon>Pseudomonadota</taxon>
        <taxon>Betaproteobacteria</taxon>
        <taxon>Burkholderiales</taxon>
        <taxon>Sphaerotilaceae</taxon>
        <taxon>Roseateles</taxon>
    </lineage>
</organism>
<dbReference type="RefSeq" id="WP_394509928.1">
    <property type="nucleotide sequence ID" value="NZ_JBIGHX010000002.1"/>
</dbReference>
<name>A0ABW7GGW0_9BURK</name>
<evidence type="ECO:0000313" key="2">
    <source>
        <dbReference type="EMBL" id="MFG6461070.1"/>
    </source>
</evidence>
<dbReference type="InterPro" id="IPR029044">
    <property type="entry name" value="Nucleotide-diphossugar_trans"/>
</dbReference>
<dbReference type="CDD" id="cd00761">
    <property type="entry name" value="Glyco_tranf_GTA_type"/>
    <property type="match status" value="1"/>
</dbReference>
<protein>
    <submittedName>
        <fullName evidence="2">Glycosyltransferase family 2 protein</fullName>
    </submittedName>
</protein>
<evidence type="ECO:0000259" key="1">
    <source>
        <dbReference type="Pfam" id="PF00535"/>
    </source>
</evidence>
<keyword evidence="3" id="KW-1185">Reference proteome</keyword>
<dbReference type="PANTHER" id="PTHR22916:SF3">
    <property type="entry name" value="UDP-GLCNAC:BETAGAL BETA-1,3-N-ACETYLGLUCOSAMINYLTRANSFERASE-LIKE PROTEIN 1"/>
    <property type="match status" value="1"/>
</dbReference>
<sequence length="344" mass="39273">MTRADAARPWLSMLIPVYNVQDYLAQCVDSVLAQADEGVEVVLYDDCSTDGSRALMQTLADRHPGRLRLLDGDRNRGLSAARNRLLDASRGAWIWFLDSDDFLLPGAIAGLKAWADRDDVDLVLCDFRDHHDRPRLRQRLFGERHQRTQDIPPRQPWRDAGRLMEGALTRSQLHAWSKIARRALYGEDLRFPEGRYFEDVFVSPTLMLRAQTVVYVPEPWIAYRKRPGSILSTPNPTKWQDLQDSLNHLPPLLAANRARLDENTLNAATYLAYRSWMRATCQARRAGDWITVMRHLRQCEANSPTSLAAMLGYCEKRGWLWRALRIRAAVGEASRKASAQPPGK</sequence>
<dbReference type="Proteomes" id="UP001606302">
    <property type="component" value="Unassembled WGS sequence"/>
</dbReference>
<dbReference type="Gene3D" id="3.90.550.10">
    <property type="entry name" value="Spore Coat Polysaccharide Biosynthesis Protein SpsA, Chain A"/>
    <property type="match status" value="1"/>
</dbReference>
<dbReference type="Pfam" id="PF00535">
    <property type="entry name" value="Glycos_transf_2"/>
    <property type="match status" value="1"/>
</dbReference>
<dbReference type="SUPFAM" id="SSF53448">
    <property type="entry name" value="Nucleotide-diphospho-sugar transferases"/>
    <property type="match status" value="1"/>
</dbReference>
<gene>
    <name evidence="2" type="ORF">ACG04Q_05750</name>
</gene>